<evidence type="ECO:0008006" key="4">
    <source>
        <dbReference type="Google" id="ProtNLM"/>
    </source>
</evidence>
<feature type="transmembrane region" description="Helical" evidence="1">
    <location>
        <begin position="75"/>
        <end position="93"/>
    </location>
</feature>
<keyword evidence="1" id="KW-1133">Transmembrane helix</keyword>
<keyword evidence="3" id="KW-1185">Reference proteome</keyword>
<sequence>MQVLEVAIWSAMAGVLLTLAMAATLDVVTRPSVPSARSWLSLVLTGGACILMSGLPEALWPAWNHIDWLPLKATMGPLCGALAMTYLGLWSGLRREDLLVRRIMGPGASVLLTGTFVLLGLVVAGLPADTVLMLTAAVNSLAVLMGVLIAVRSVTLGDQLSRWMVLACLCLAQMTAGLYAKGLGMDMGNAYWALTAWATVGYFTTVVVLVRMRSRHFRQLRRQAAGQVPAMTSVALPGGAHLVARVEDALWRSQRMGRPCLVAAVSVSNLYAYRESPVMNPEGEILVALSARIRQLVGFRNVVGLYHQRCFVLAISAVQDPTRAELVTERVLRELRMSVSVGPDPLSMPFQPEVAVGVVDVPAGTEESASVRIINLAEQLALRAHDEPERALRRTWVLRPDAPVALSPWLAETQPASL</sequence>
<protein>
    <recommendedName>
        <fullName evidence="4">GGDEF domain-containing protein</fullName>
    </recommendedName>
</protein>
<dbReference type="RefSeq" id="WP_382175172.1">
    <property type="nucleotide sequence ID" value="NZ_JBHRXX010000007.1"/>
</dbReference>
<accession>A0ABV7W8C3</accession>
<evidence type="ECO:0000313" key="3">
    <source>
        <dbReference type="Proteomes" id="UP001595729"/>
    </source>
</evidence>
<dbReference type="EMBL" id="JBHRXX010000007">
    <property type="protein sequence ID" value="MFC3684856.1"/>
    <property type="molecule type" value="Genomic_DNA"/>
</dbReference>
<evidence type="ECO:0000256" key="1">
    <source>
        <dbReference type="SAM" id="Phobius"/>
    </source>
</evidence>
<dbReference type="InterPro" id="IPR043128">
    <property type="entry name" value="Rev_trsase/Diguanyl_cyclase"/>
</dbReference>
<gene>
    <name evidence="2" type="ORF">ACFOPI_14730</name>
</gene>
<reference evidence="3" key="1">
    <citation type="journal article" date="2019" name="Int. J. Syst. Evol. Microbiol.">
        <title>The Global Catalogue of Microorganisms (GCM) 10K type strain sequencing project: providing services to taxonomists for standard genome sequencing and annotation.</title>
        <authorList>
            <consortium name="The Broad Institute Genomics Platform"/>
            <consortium name="The Broad Institute Genome Sequencing Center for Infectious Disease"/>
            <person name="Wu L."/>
            <person name="Ma J."/>
        </authorList>
    </citation>
    <scope>NUCLEOTIDE SEQUENCE [LARGE SCALE GENOMIC DNA]</scope>
    <source>
        <strain evidence="3">KCTC 42501</strain>
    </source>
</reference>
<proteinExistence type="predicted"/>
<evidence type="ECO:0000313" key="2">
    <source>
        <dbReference type="EMBL" id="MFC3684856.1"/>
    </source>
</evidence>
<keyword evidence="1" id="KW-0812">Transmembrane</keyword>
<name>A0ABV7W8C3_9BURK</name>
<dbReference type="Gene3D" id="3.30.70.270">
    <property type="match status" value="1"/>
</dbReference>
<comment type="caution">
    <text evidence="2">The sequence shown here is derived from an EMBL/GenBank/DDBJ whole genome shotgun (WGS) entry which is preliminary data.</text>
</comment>
<feature type="transmembrane region" description="Helical" evidence="1">
    <location>
        <begin position="6"/>
        <end position="28"/>
    </location>
</feature>
<feature type="transmembrane region" description="Helical" evidence="1">
    <location>
        <begin position="192"/>
        <end position="212"/>
    </location>
</feature>
<organism evidence="2 3">
    <name type="scientific">Hydrogenophaga luteola</name>
    <dbReference type="NCBI Taxonomy" id="1591122"/>
    <lineage>
        <taxon>Bacteria</taxon>
        <taxon>Pseudomonadati</taxon>
        <taxon>Pseudomonadota</taxon>
        <taxon>Betaproteobacteria</taxon>
        <taxon>Burkholderiales</taxon>
        <taxon>Comamonadaceae</taxon>
        <taxon>Hydrogenophaga</taxon>
    </lineage>
</organism>
<feature type="transmembrane region" description="Helical" evidence="1">
    <location>
        <begin position="163"/>
        <end position="180"/>
    </location>
</feature>
<feature type="transmembrane region" description="Helical" evidence="1">
    <location>
        <begin position="40"/>
        <end position="63"/>
    </location>
</feature>
<keyword evidence="1" id="KW-0472">Membrane</keyword>
<dbReference type="Proteomes" id="UP001595729">
    <property type="component" value="Unassembled WGS sequence"/>
</dbReference>
<feature type="transmembrane region" description="Helical" evidence="1">
    <location>
        <begin position="132"/>
        <end position="151"/>
    </location>
</feature>
<feature type="transmembrane region" description="Helical" evidence="1">
    <location>
        <begin position="105"/>
        <end position="126"/>
    </location>
</feature>